<dbReference type="GO" id="GO:0006508">
    <property type="term" value="P:proteolysis"/>
    <property type="evidence" value="ECO:0007669"/>
    <property type="project" value="UniProtKB-KW"/>
</dbReference>
<keyword evidence="4" id="KW-0378">Hydrolase</keyword>
<dbReference type="PANTHER" id="PTHR11851">
    <property type="entry name" value="METALLOPROTEASE"/>
    <property type="match status" value="1"/>
</dbReference>
<protein>
    <submittedName>
        <fullName evidence="4">Zinc protease</fullName>
    </submittedName>
</protein>
<name>A0A4V3CDQ3_9FIRM</name>
<keyword evidence="1" id="KW-0175">Coiled coil</keyword>
<feature type="domain" description="Peptidase M16 N-terminal" evidence="2">
    <location>
        <begin position="79"/>
        <end position="204"/>
    </location>
</feature>
<dbReference type="RefSeq" id="WP_133515968.1">
    <property type="nucleotide sequence ID" value="NZ_SNWX01000029.1"/>
</dbReference>
<dbReference type="Proteomes" id="UP000295064">
    <property type="component" value="Unassembled WGS sequence"/>
</dbReference>
<evidence type="ECO:0000256" key="1">
    <source>
        <dbReference type="SAM" id="Coils"/>
    </source>
</evidence>
<dbReference type="AlphaFoldDB" id="A0A4V3CDQ3"/>
<dbReference type="Pfam" id="PF00675">
    <property type="entry name" value="Peptidase_M16"/>
    <property type="match status" value="1"/>
</dbReference>
<dbReference type="InterPro" id="IPR011249">
    <property type="entry name" value="Metalloenz_LuxS/M16"/>
</dbReference>
<dbReference type="Gene3D" id="3.30.830.10">
    <property type="entry name" value="Metalloenzyme, LuxS/M16 peptidase-like"/>
    <property type="match status" value="2"/>
</dbReference>
<reference evidence="4 5" key="1">
    <citation type="submission" date="2019-03" db="EMBL/GenBank/DDBJ databases">
        <title>Subsurface microbial communities from deep shales in Ohio and West Virginia, USA.</title>
        <authorList>
            <person name="Wrighton K."/>
        </authorList>
    </citation>
    <scope>NUCLEOTIDE SEQUENCE [LARGE SCALE GENOMIC DNA]</scope>
    <source>
        <strain evidence="4 5">MA284_T2</strain>
    </source>
</reference>
<dbReference type="GO" id="GO:0046872">
    <property type="term" value="F:metal ion binding"/>
    <property type="evidence" value="ECO:0007669"/>
    <property type="project" value="InterPro"/>
</dbReference>
<dbReference type="GO" id="GO:0008233">
    <property type="term" value="F:peptidase activity"/>
    <property type="evidence" value="ECO:0007669"/>
    <property type="project" value="UniProtKB-KW"/>
</dbReference>
<dbReference type="InterPro" id="IPR011765">
    <property type="entry name" value="Pept_M16_N"/>
</dbReference>
<dbReference type="EMBL" id="SNWX01000029">
    <property type="protein sequence ID" value="TDO78315.1"/>
    <property type="molecule type" value="Genomic_DNA"/>
</dbReference>
<dbReference type="InterPro" id="IPR050361">
    <property type="entry name" value="MPP/UQCRC_Complex"/>
</dbReference>
<organism evidence="4 5">
    <name type="scientific">Halanaerobium saccharolyticum</name>
    <dbReference type="NCBI Taxonomy" id="43595"/>
    <lineage>
        <taxon>Bacteria</taxon>
        <taxon>Bacillati</taxon>
        <taxon>Bacillota</taxon>
        <taxon>Clostridia</taxon>
        <taxon>Halanaerobiales</taxon>
        <taxon>Halanaerobiaceae</taxon>
        <taxon>Halanaerobium</taxon>
    </lineage>
</organism>
<dbReference type="InterPro" id="IPR007863">
    <property type="entry name" value="Peptidase_M16_C"/>
</dbReference>
<evidence type="ECO:0000313" key="5">
    <source>
        <dbReference type="Proteomes" id="UP000295064"/>
    </source>
</evidence>
<dbReference type="PANTHER" id="PTHR11851:SF224">
    <property type="entry name" value="PROCESSING PROTEASE"/>
    <property type="match status" value="1"/>
</dbReference>
<evidence type="ECO:0000259" key="2">
    <source>
        <dbReference type="Pfam" id="PF00675"/>
    </source>
</evidence>
<comment type="caution">
    <text evidence="4">The sequence shown here is derived from an EMBL/GenBank/DDBJ whole genome shotgun (WGS) entry which is preliminary data.</text>
</comment>
<accession>A0A4V3CDQ3</accession>
<feature type="coiled-coil region" evidence="1">
    <location>
        <begin position="250"/>
        <end position="277"/>
    </location>
</feature>
<dbReference type="Pfam" id="PF05193">
    <property type="entry name" value="Peptidase_M16_C"/>
    <property type="match status" value="1"/>
</dbReference>
<feature type="domain" description="Peptidase M16 C-terminal" evidence="3">
    <location>
        <begin position="218"/>
        <end position="392"/>
    </location>
</feature>
<sequence>MKNFNNIIFYILIIVLTLSLSVSAGPKNFSPDFFRELADVVNEKPRIEIPDYEILELDNGMKFYLARDRSLPIFEIRGYIDGGKINESSNNAGITSLMTEIMLLATENYGESELSVFKELNALSLNLGTGSDRISISGNSLNTESSELITLLTEVLRRPKFEGNHFKRTVKEYQQLYRQQFYDDSALLNMHFFKNIYGDHPYGYSYNYNLILDFLNQVDSEVVNDFYQKVIEPEDIVIAVSGDFEVEKIKEKLRKSFSNWENNKEELDKNYVDVNSEIHQKIIVVNKADATQANMRMGYNFYTSKYPKRIPFMMGNRIFGSGSFNSRLMENLRSDKGYVYGINAQTRYNDYGGAYFINLSLQPEKALAGMKAVKKEMLKIKNKKEPFKKEELFENINLYNAVFPKAYQHQIDVLDEIIYQKEFYNHSDNYLNNFIKQYNGLEVEEVQKIFAEDIYPNILFTVIVGPKEKILPQFEKAGIDVEVIDN</sequence>
<evidence type="ECO:0000259" key="3">
    <source>
        <dbReference type="Pfam" id="PF05193"/>
    </source>
</evidence>
<gene>
    <name evidence="4" type="ORF">DFR79_12921</name>
</gene>
<keyword evidence="4" id="KW-0645">Protease</keyword>
<dbReference type="OrthoDB" id="9811314at2"/>
<evidence type="ECO:0000313" key="4">
    <source>
        <dbReference type="EMBL" id="TDO78315.1"/>
    </source>
</evidence>
<dbReference type="SUPFAM" id="SSF63411">
    <property type="entry name" value="LuxS/MPP-like metallohydrolase"/>
    <property type="match status" value="2"/>
</dbReference>
<proteinExistence type="predicted"/>